<dbReference type="EMBL" id="JAPFQI010000011">
    <property type="protein sequence ID" value="MCW8086818.1"/>
    <property type="molecule type" value="Genomic_DNA"/>
</dbReference>
<comment type="caution">
    <text evidence="2">The sequence shown here is derived from an EMBL/GenBank/DDBJ whole genome shotgun (WGS) entry which is preliminary data.</text>
</comment>
<keyword evidence="3" id="KW-1185">Reference proteome</keyword>
<gene>
    <name evidence="2" type="ORF">OF850_14370</name>
</gene>
<reference evidence="2 3" key="1">
    <citation type="submission" date="2022-10" db="EMBL/GenBank/DDBJ databases">
        <title>Roseococcus glaciei nov., sp. nov., isolated from glacier.</title>
        <authorList>
            <person name="Liu Q."/>
            <person name="Xin Y.-H."/>
        </authorList>
    </citation>
    <scope>NUCLEOTIDE SEQUENCE [LARGE SCALE GENOMIC DNA]</scope>
    <source>
        <strain evidence="2 3">MDT2-1-1</strain>
    </source>
</reference>
<evidence type="ECO:0000313" key="3">
    <source>
        <dbReference type="Proteomes" id="UP001526430"/>
    </source>
</evidence>
<proteinExistence type="predicted"/>
<sequence>MTRFARILPLLAALASGAAAAQDIPRVRGSCGADGRLLLDRVQAERRSDGQWNYLIHVRNTTRRPILFTMSLRAAERELARRDNQPYRVGGEDVLVVPAGPGPRPVPTAEVAAGLVLNCPM</sequence>
<name>A0ABT3NXG5_9PROT</name>
<accession>A0ABT3NXG5</accession>
<protein>
    <submittedName>
        <fullName evidence="2">Uncharacterized protein</fullName>
    </submittedName>
</protein>
<evidence type="ECO:0000313" key="2">
    <source>
        <dbReference type="EMBL" id="MCW8086818.1"/>
    </source>
</evidence>
<evidence type="ECO:0000256" key="1">
    <source>
        <dbReference type="SAM" id="SignalP"/>
    </source>
</evidence>
<feature type="chain" id="PRO_5045447019" evidence="1">
    <location>
        <begin position="22"/>
        <end position="121"/>
    </location>
</feature>
<organism evidence="2 3">
    <name type="scientific">Sabulicella glaciei</name>
    <dbReference type="NCBI Taxonomy" id="2984948"/>
    <lineage>
        <taxon>Bacteria</taxon>
        <taxon>Pseudomonadati</taxon>
        <taxon>Pseudomonadota</taxon>
        <taxon>Alphaproteobacteria</taxon>
        <taxon>Acetobacterales</taxon>
        <taxon>Acetobacteraceae</taxon>
        <taxon>Sabulicella</taxon>
    </lineage>
</organism>
<dbReference type="RefSeq" id="WP_301590943.1">
    <property type="nucleotide sequence ID" value="NZ_JAPFQI010000011.1"/>
</dbReference>
<feature type="signal peptide" evidence="1">
    <location>
        <begin position="1"/>
        <end position="21"/>
    </location>
</feature>
<dbReference type="Proteomes" id="UP001526430">
    <property type="component" value="Unassembled WGS sequence"/>
</dbReference>
<keyword evidence="1" id="KW-0732">Signal</keyword>